<keyword evidence="11 14" id="KW-0418">Kinase</keyword>
<evidence type="ECO:0000256" key="13">
    <source>
        <dbReference type="ARBA" id="ARBA00023134"/>
    </source>
</evidence>
<dbReference type="EC" id="2.7.1.156" evidence="14"/>
<evidence type="ECO:0000256" key="8">
    <source>
        <dbReference type="ARBA" id="ARBA00022573"/>
    </source>
</evidence>
<dbReference type="PIRSF" id="PIRSF006135">
    <property type="entry name" value="CobU"/>
    <property type="match status" value="1"/>
</dbReference>
<evidence type="ECO:0000256" key="2">
    <source>
        <dbReference type="ARBA" id="ARBA00000711"/>
    </source>
</evidence>
<evidence type="ECO:0000256" key="11">
    <source>
        <dbReference type="ARBA" id="ARBA00022777"/>
    </source>
</evidence>
<dbReference type="UniPathway" id="UPA00148">
    <property type="reaction ID" value="UER00236"/>
</dbReference>
<dbReference type="AlphaFoldDB" id="A0A1U9Z3E5"/>
<evidence type="ECO:0000313" key="17">
    <source>
        <dbReference type="EMBL" id="AQZ52122.1"/>
    </source>
</evidence>
<dbReference type="EC" id="2.7.7.62" evidence="14"/>
<evidence type="ECO:0000256" key="6">
    <source>
        <dbReference type="ARBA" id="ARBA00005159"/>
    </source>
</evidence>
<feature type="binding site" evidence="16">
    <location>
        <position position="63"/>
    </location>
    <ligand>
        <name>GTP</name>
        <dbReference type="ChEBI" id="CHEBI:37565"/>
    </ligand>
</feature>
<protein>
    <recommendedName>
        <fullName evidence="14">Bifunctional adenosylcobalamin biosynthesis protein</fullName>
        <ecNumber evidence="14">2.7.1.156</ecNumber>
        <ecNumber evidence="14">2.7.7.62</ecNumber>
    </recommendedName>
</protein>
<dbReference type="GO" id="GO:0009236">
    <property type="term" value="P:cobalamin biosynthetic process"/>
    <property type="evidence" value="ECO:0007669"/>
    <property type="project" value="UniProtKB-UniRule"/>
</dbReference>
<dbReference type="STRING" id="1122214.Mame_02798"/>
<name>A0A1U9Z3E5_9HYPH</name>
<dbReference type="CDD" id="cd00544">
    <property type="entry name" value="CobU"/>
    <property type="match status" value="1"/>
</dbReference>
<dbReference type="KEGG" id="mmed:Mame_02798"/>
<evidence type="ECO:0000256" key="15">
    <source>
        <dbReference type="PIRSR" id="PIRSR006135-1"/>
    </source>
</evidence>
<comment type="pathway">
    <text evidence="5 14">Cofactor biosynthesis; adenosylcobalamin biosynthesis; adenosylcobalamin from cob(II)yrinate a,c-diamide: step 6/7.</text>
</comment>
<keyword evidence="9 14" id="KW-0808">Transferase</keyword>
<dbReference type="eggNOG" id="COG2087">
    <property type="taxonomic scope" value="Bacteria"/>
</dbReference>
<comment type="function">
    <text evidence="4 14">Catalyzes ATP-dependent phosphorylation of adenosylcobinamide and addition of GMP to adenosylcobinamide phosphate.</text>
</comment>
<organism evidence="17 18">
    <name type="scientific">Martelella mediterranea DSM 17316</name>
    <dbReference type="NCBI Taxonomy" id="1122214"/>
    <lineage>
        <taxon>Bacteria</taxon>
        <taxon>Pseudomonadati</taxon>
        <taxon>Pseudomonadota</taxon>
        <taxon>Alphaproteobacteria</taxon>
        <taxon>Hyphomicrobiales</taxon>
        <taxon>Aurantimonadaceae</taxon>
        <taxon>Martelella</taxon>
    </lineage>
</organism>
<comment type="catalytic activity">
    <reaction evidence="2 14">
        <text>adenosylcob(III)inamide phosphate + GTP + H(+) = adenosylcob(III)inamide-GDP + diphosphate</text>
        <dbReference type="Rhea" id="RHEA:22712"/>
        <dbReference type="ChEBI" id="CHEBI:15378"/>
        <dbReference type="ChEBI" id="CHEBI:33019"/>
        <dbReference type="ChEBI" id="CHEBI:37565"/>
        <dbReference type="ChEBI" id="CHEBI:58502"/>
        <dbReference type="ChEBI" id="CHEBI:60487"/>
        <dbReference type="EC" id="2.7.7.62"/>
    </reaction>
</comment>
<keyword evidence="18" id="KW-1185">Reference proteome</keyword>
<dbReference type="SUPFAM" id="SSF52540">
    <property type="entry name" value="P-loop containing nucleoside triphosphate hydrolases"/>
    <property type="match status" value="1"/>
</dbReference>
<evidence type="ECO:0000256" key="4">
    <source>
        <dbReference type="ARBA" id="ARBA00003889"/>
    </source>
</evidence>
<dbReference type="GO" id="GO:0005524">
    <property type="term" value="F:ATP binding"/>
    <property type="evidence" value="ECO:0007669"/>
    <property type="project" value="UniProtKB-UniRule"/>
</dbReference>
<evidence type="ECO:0000256" key="10">
    <source>
        <dbReference type="ARBA" id="ARBA00022741"/>
    </source>
</evidence>
<dbReference type="Pfam" id="PF02283">
    <property type="entry name" value="CobU"/>
    <property type="match status" value="1"/>
</dbReference>
<accession>A0A1U9Z3E5</accession>
<evidence type="ECO:0000256" key="16">
    <source>
        <dbReference type="PIRSR" id="PIRSR006135-2"/>
    </source>
</evidence>
<evidence type="ECO:0000256" key="12">
    <source>
        <dbReference type="ARBA" id="ARBA00022840"/>
    </source>
</evidence>
<dbReference type="Gene3D" id="3.40.50.300">
    <property type="entry name" value="P-loop containing nucleotide triphosphate hydrolases"/>
    <property type="match status" value="1"/>
</dbReference>
<evidence type="ECO:0000256" key="7">
    <source>
        <dbReference type="ARBA" id="ARBA00007490"/>
    </source>
</evidence>
<feature type="binding site" evidence="16">
    <location>
        <begin position="52"/>
        <end position="55"/>
    </location>
    <ligand>
        <name>GTP</name>
        <dbReference type="ChEBI" id="CHEBI:37565"/>
    </ligand>
</feature>
<evidence type="ECO:0000256" key="1">
    <source>
        <dbReference type="ARBA" id="ARBA00000312"/>
    </source>
</evidence>
<feature type="binding site" evidence="16">
    <location>
        <position position="86"/>
    </location>
    <ligand>
        <name>GTP</name>
        <dbReference type="ChEBI" id="CHEBI:37565"/>
    </ligand>
</feature>
<dbReference type="PANTHER" id="PTHR34848:SF1">
    <property type="entry name" value="BIFUNCTIONAL ADENOSYLCOBALAMIN BIOSYNTHESIS PROTEIN COBU"/>
    <property type="match status" value="1"/>
</dbReference>
<feature type="binding site" evidence="16">
    <location>
        <begin position="9"/>
        <end position="16"/>
    </location>
    <ligand>
        <name>GTP</name>
        <dbReference type="ChEBI" id="CHEBI:37565"/>
    </ligand>
</feature>
<keyword evidence="10 14" id="KW-0547">Nucleotide-binding</keyword>
<sequence length="174" mass="18952">MNAACLVLGGARSGKSRHAEMLARRHGGSLHYIATAENRDDAEMAARIAWHRADRGSDWITHETPFALVECLEALERENAPVVVLDCLTLWLSNLLLAERDIEAEGARLADFVGRCPYRLIVVSNEVGLSIVPDNALARRFRDAAGILNQRIAAVSAEVVFMAAGLPLHLKTAS</sequence>
<comment type="catalytic activity">
    <reaction evidence="3">
        <text>adenosylcob(III)inamide + GTP = adenosylcob(III)inamide phosphate + GDP + H(+)</text>
        <dbReference type="Rhea" id="RHEA:15765"/>
        <dbReference type="ChEBI" id="CHEBI:2480"/>
        <dbReference type="ChEBI" id="CHEBI:15378"/>
        <dbReference type="ChEBI" id="CHEBI:37565"/>
        <dbReference type="ChEBI" id="CHEBI:58189"/>
        <dbReference type="ChEBI" id="CHEBI:58502"/>
        <dbReference type="EC" id="2.7.1.156"/>
    </reaction>
</comment>
<dbReference type="NCBIfam" id="NF004469">
    <property type="entry name" value="PRK05800.1"/>
    <property type="match status" value="1"/>
</dbReference>
<keyword evidence="8 14" id="KW-0169">Cobalamin biosynthesis</keyword>
<comment type="pathway">
    <text evidence="6 14">Cofactor biosynthesis; adenosylcobalamin biosynthesis; adenosylcobalamin from cob(II)yrinate a,c-diamide: step 5/7.</text>
</comment>
<proteinExistence type="inferred from homology"/>
<comment type="similarity">
    <text evidence="7 14">Belongs to the CobU/CobP family.</text>
</comment>
<evidence type="ECO:0000313" key="18">
    <source>
        <dbReference type="Proteomes" id="UP000191135"/>
    </source>
</evidence>
<comment type="catalytic activity">
    <reaction evidence="1 14">
        <text>adenosylcob(III)inamide + ATP = adenosylcob(III)inamide phosphate + ADP + H(+)</text>
        <dbReference type="Rhea" id="RHEA:15769"/>
        <dbReference type="ChEBI" id="CHEBI:2480"/>
        <dbReference type="ChEBI" id="CHEBI:15378"/>
        <dbReference type="ChEBI" id="CHEBI:30616"/>
        <dbReference type="ChEBI" id="CHEBI:58502"/>
        <dbReference type="ChEBI" id="CHEBI:456216"/>
        <dbReference type="EC" id="2.7.1.156"/>
    </reaction>
</comment>
<dbReference type="PANTHER" id="PTHR34848">
    <property type="match status" value="1"/>
</dbReference>
<keyword evidence="12 14" id="KW-0067">ATP-binding</keyword>
<evidence type="ECO:0000256" key="14">
    <source>
        <dbReference type="PIRNR" id="PIRNR006135"/>
    </source>
</evidence>
<feature type="active site" description="GMP-histidine intermediate" evidence="15">
    <location>
        <position position="51"/>
    </location>
</feature>
<dbReference type="EMBL" id="CP020330">
    <property type="protein sequence ID" value="AQZ52122.1"/>
    <property type="molecule type" value="Genomic_DNA"/>
</dbReference>
<dbReference type="GO" id="GO:0005525">
    <property type="term" value="F:GTP binding"/>
    <property type="evidence" value="ECO:0007669"/>
    <property type="project" value="UniProtKB-UniRule"/>
</dbReference>
<dbReference type="GO" id="GO:0008820">
    <property type="term" value="F:cobinamide phosphate guanylyltransferase activity"/>
    <property type="evidence" value="ECO:0007669"/>
    <property type="project" value="UniProtKB-UniRule"/>
</dbReference>
<gene>
    <name evidence="17" type="primary">cobP</name>
    <name evidence="17" type="ORF">Mame_02798</name>
</gene>
<evidence type="ECO:0000256" key="3">
    <source>
        <dbReference type="ARBA" id="ARBA00001522"/>
    </source>
</evidence>
<feature type="binding site" evidence="16">
    <location>
        <begin position="34"/>
        <end position="36"/>
    </location>
    <ligand>
        <name>GTP</name>
        <dbReference type="ChEBI" id="CHEBI:37565"/>
    </ligand>
</feature>
<dbReference type="GO" id="GO:0043752">
    <property type="term" value="F:adenosylcobinamide kinase activity"/>
    <property type="evidence" value="ECO:0007669"/>
    <property type="project" value="UniProtKB-EC"/>
</dbReference>
<dbReference type="InterPro" id="IPR003203">
    <property type="entry name" value="CobU/CobP"/>
</dbReference>
<reference evidence="17 18" key="1">
    <citation type="submission" date="2017-03" db="EMBL/GenBank/DDBJ databases">
        <title>Foreign affairs: Plasmid Transfer between Roseobacters and Rhizobia.</title>
        <authorList>
            <person name="Bartling P."/>
            <person name="Bunk B."/>
            <person name="Overmann J."/>
            <person name="Brinkmann H."/>
            <person name="Petersen J."/>
        </authorList>
    </citation>
    <scope>NUCLEOTIDE SEQUENCE [LARGE SCALE GENOMIC DNA]</scope>
    <source>
        <strain evidence="17 18">MACL11</strain>
    </source>
</reference>
<keyword evidence="13 14" id="KW-0342">GTP-binding</keyword>
<dbReference type="Proteomes" id="UP000191135">
    <property type="component" value="Chromosome"/>
</dbReference>
<evidence type="ECO:0000256" key="5">
    <source>
        <dbReference type="ARBA" id="ARBA00004692"/>
    </source>
</evidence>
<dbReference type="OrthoDB" id="9788370at2"/>
<dbReference type="RefSeq" id="WP_018063111.1">
    <property type="nucleotide sequence ID" value="NZ_AQWH01000002.1"/>
</dbReference>
<dbReference type="InterPro" id="IPR027417">
    <property type="entry name" value="P-loop_NTPase"/>
</dbReference>
<evidence type="ECO:0000256" key="9">
    <source>
        <dbReference type="ARBA" id="ARBA00022679"/>
    </source>
</evidence>